<sequence>MKFITSFHDFKHKLHHKYNSHQKPENAHMPHKLVDAPPYSSIYVTSHGFEAPARRNLLLNYERANHEKAHYDGKVEDNIDADAEDYIKLKHKNFLRGDSYWSTER</sequence>
<proteinExistence type="predicted"/>
<reference evidence="1" key="2">
    <citation type="submission" date="2023-05" db="EMBL/GenBank/DDBJ databases">
        <authorList>
            <person name="Schelkunov M.I."/>
        </authorList>
    </citation>
    <scope>NUCLEOTIDE SEQUENCE</scope>
    <source>
        <strain evidence="1">Hsosn_3</strain>
        <tissue evidence="1">Leaf</tissue>
    </source>
</reference>
<dbReference type="EMBL" id="JAUIZM010000001">
    <property type="protein sequence ID" value="KAK1403257.1"/>
    <property type="molecule type" value="Genomic_DNA"/>
</dbReference>
<keyword evidence="2" id="KW-1185">Reference proteome</keyword>
<dbReference type="Proteomes" id="UP001237642">
    <property type="component" value="Unassembled WGS sequence"/>
</dbReference>
<reference evidence="1" key="1">
    <citation type="submission" date="2023-02" db="EMBL/GenBank/DDBJ databases">
        <title>Genome of toxic invasive species Heracleum sosnowskyi carries increased number of genes despite the absence of recent whole-genome duplications.</title>
        <authorList>
            <person name="Schelkunov M."/>
            <person name="Shtratnikova V."/>
            <person name="Makarenko M."/>
            <person name="Klepikova A."/>
            <person name="Omelchenko D."/>
            <person name="Novikova G."/>
            <person name="Obukhova E."/>
            <person name="Bogdanov V."/>
            <person name="Penin A."/>
            <person name="Logacheva M."/>
        </authorList>
    </citation>
    <scope>NUCLEOTIDE SEQUENCE</scope>
    <source>
        <strain evidence="1">Hsosn_3</strain>
        <tissue evidence="1">Leaf</tissue>
    </source>
</reference>
<protein>
    <submittedName>
        <fullName evidence="1">Uncharacterized protein</fullName>
    </submittedName>
</protein>
<dbReference type="AlphaFoldDB" id="A0AAD8JIQ8"/>
<organism evidence="1 2">
    <name type="scientific">Heracleum sosnowskyi</name>
    <dbReference type="NCBI Taxonomy" id="360622"/>
    <lineage>
        <taxon>Eukaryota</taxon>
        <taxon>Viridiplantae</taxon>
        <taxon>Streptophyta</taxon>
        <taxon>Embryophyta</taxon>
        <taxon>Tracheophyta</taxon>
        <taxon>Spermatophyta</taxon>
        <taxon>Magnoliopsida</taxon>
        <taxon>eudicotyledons</taxon>
        <taxon>Gunneridae</taxon>
        <taxon>Pentapetalae</taxon>
        <taxon>asterids</taxon>
        <taxon>campanulids</taxon>
        <taxon>Apiales</taxon>
        <taxon>Apiaceae</taxon>
        <taxon>Apioideae</taxon>
        <taxon>apioid superclade</taxon>
        <taxon>Tordylieae</taxon>
        <taxon>Tordyliinae</taxon>
        <taxon>Heracleum</taxon>
    </lineage>
</organism>
<gene>
    <name evidence="1" type="ORF">POM88_002862</name>
</gene>
<comment type="caution">
    <text evidence="1">The sequence shown here is derived from an EMBL/GenBank/DDBJ whole genome shotgun (WGS) entry which is preliminary data.</text>
</comment>
<evidence type="ECO:0000313" key="1">
    <source>
        <dbReference type="EMBL" id="KAK1403257.1"/>
    </source>
</evidence>
<accession>A0AAD8JIQ8</accession>
<evidence type="ECO:0000313" key="2">
    <source>
        <dbReference type="Proteomes" id="UP001237642"/>
    </source>
</evidence>
<name>A0AAD8JIQ8_9APIA</name>